<dbReference type="Pfam" id="PF04464">
    <property type="entry name" value="Glyphos_transf"/>
    <property type="match status" value="1"/>
</dbReference>
<name>A0A5C1YCD7_9MICO</name>
<dbReference type="Gene3D" id="3.40.50.12580">
    <property type="match status" value="1"/>
</dbReference>
<dbReference type="OrthoDB" id="7806295at2"/>
<dbReference type="GO" id="GO:0016020">
    <property type="term" value="C:membrane"/>
    <property type="evidence" value="ECO:0007669"/>
    <property type="project" value="InterPro"/>
</dbReference>
<evidence type="ECO:0008006" key="4">
    <source>
        <dbReference type="Google" id="ProtNLM"/>
    </source>
</evidence>
<dbReference type="AlphaFoldDB" id="A0A5C1YCD7"/>
<organism evidence="2 3">
    <name type="scientific">Protaetiibacter larvae</name>
    <dbReference type="NCBI Taxonomy" id="2592654"/>
    <lineage>
        <taxon>Bacteria</taxon>
        <taxon>Bacillati</taxon>
        <taxon>Actinomycetota</taxon>
        <taxon>Actinomycetes</taxon>
        <taxon>Micrococcales</taxon>
        <taxon>Microbacteriaceae</taxon>
        <taxon>Protaetiibacter</taxon>
    </lineage>
</organism>
<sequence length="433" mass="47987">MGIVSDLKAARKVLRNALRSRTTRRELAERLASHPEGEPSGVHIAVYFADTRVNLYQIRQWYAPLAELAATHPVVILTRSPGATMTLMDEAPVPVVYCRRITDLEAFVGRHDVRLVFYVNQNTKNFQMFRYGRMWHVFINHGESDKMYMTTNQFKAYDYALVAGQAARDRLAKKLWAYDVAAKTLPIGRPQADHFAGEVPYPKDGRTVVLYAPTWEGDRPAAAYGSIASHGVAIADAVLASPDHRLVYRPHPRSGVIDSRYRQANRQIIEAIGAANTADPSAHHVYDNGPQLGWQLADADVAITDISAMVYDRLAVGKPILVARPASPDAEVDEAGFLGSAEWLLAEDAPEVLTAVDRVLNDPEARSALAYWSEHHFGDTSPGAATARFHGAVEQLIAEWDRHAELHALDRRSSESDPFDEDEDDEAIPESGD</sequence>
<evidence type="ECO:0000313" key="2">
    <source>
        <dbReference type="EMBL" id="QEO10492.1"/>
    </source>
</evidence>
<feature type="compositionally biased region" description="Acidic residues" evidence="1">
    <location>
        <begin position="417"/>
        <end position="433"/>
    </location>
</feature>
<dbReference type="EMBL" id="CP043504">
    <property type="protein sequence ID" value="QEO10492.1"/>
    <property type="molecule type" value="Genomic_DNA"/>
</dbReference>
<evidence type="ECO:0000313" key="3">
    <source>
        <dbReference type="Proteomes" id="UP000322159"/>
    </source>
</evidence>
<dbReference type="Proteomes" id="UP000322159">
    <property type="component" value="Chromosome"/>
</dbReference>
<dbReference type="RefSeq" id="WP_149325909.1">
    <property type="nucleotide sequence ID" value="NZ_CP043504.1"/>
</dbReference>
<dbReference type="InterPro" id="IPR043148">
    <property type="entry name" value="TagF_C"/>
</dbReference>
<feature type="region of interest" description="Disordered" evidence="1">
    <location>
        <begin position="408"/>
        <end position="433"/>
    </location>
</feature>
<gene>
    <name evidence="2" type="ORF">FLP23_11035</name>
</gene>
<dbReference type="InterPro" id="IPR007554">
    <property type="entry name" value="Glycerophosphate_synth"/>
</dbReference>
<evidence type="ECO:0000256" key="1">
    <source>
        <dbReference type="SAM" id="MobiDB-lite"/>
    </source>
</evidence>
<dbReference type="SUPFAM" id="SSF53756">
    <property type="entry name" value="UDP-Glycosyltransferase/glycogen phosphorylase"/>
    <property type="match status" value="1"/>
</dbReference>
<dbReference type="GO" id="GO:0047355">
    <property type="term" value="F:CDP-glycerol glycerophosphotransferase activity"/>
    <property type="evidence" value="ECO:0007669"/>
    <property type="project" value="InterPro"/>
</dbReference>
<reference evidence="2 3" key="1">
    <citation type="submission" date="2019-09" db="EMBL/GenBank/DDBJ databases">
        <title>Genome sequencing of strain KACC 19322.</title>
        <authorList>
            <person name="Heo J."/>
            <person name="Kim S.-J."/>
            <person name="Kim J.-S."/>
            <person name="Hong S.-B."/>
            <person name="Kwon S.-W."/>
        </authorList>
    </citation>
    <scope>NUCLEOTIDE SEQUENCE [LARGE SCALE GENOMIC DNA]</scope>
    <source>
        <strain evidence="2 3">KACC 19322</strain>
    </source>
</reference>
<protein>
    <recommendedName>
        <fullName evidence="4">CDP-glycerol--glycerophosphate glycerophosphotransferase</fullName>
    </recommendedName>
</protein>
<accession>A0A5C1YCD7</accession>
<dbReference type="KEGG" id="lyk:FLP23_11035"/>
<keyword evidence="3" id="KW-1185">Reference proteome</keyword>
<proteinExistence type="predicted"/>